<name>A0A853DJF0_9MICO</name>
<accession>A0A853DJF0</accession>
<evidence type="ECO:0000313" key="1">
    <source>
        <dbReference type="EMBL" id="NYJ76079.1"/>
    </source>
</evidence>
<proteinExistence type="predicted"/>
<gene>
    <name evidence="1" type="ORF">HNR15_003042</name>
</gene>
<reference evidence="1 2" key="1">
    <citation type="submission" date="2020-07" db="EMBL/GenBank/DDBJ databases">
        <title>Sequencing the genomes of 1000 actinobacteria strains.</title>
        <authorList>
            <person name="Klenk H.-P."/>
        </authorList>
    </citation>
    <scope>NUCLEOTIDE SEQUENCE [LARGE SCALE GENOMIC DNA]</scope>
    <source>
        <strain evidence="1 2">DSM 29531</strain>
    </source>
</reference>
<protein>
    <submittedName>
        <fullName evidence="1">Uncharacterized protein</fullName>
    </submittedName>
</protein>
<comment type="caution">
    <text evidence="1">The sequence shown here is derived from an EMBL/GenBank/DDBJ whole genome shotgun (WGS) entry which is preliminary data.</text>
</comment>
<keyword evidence="2" id="KW-1185">Reference proteome</keyword>
<dbReference type="AlphaFoldDB" id="A0A853DJF0"/>
<dbReference type="EMBL" id="JACCFW010000001">
    <property type="protein sequence ID" value="NYJ76079.1"/>
    <property type="molecule type" value="Genomic_DNA"/>
</dbReference>
<sequence>MDHSEEIARHETDVRCPEEGCRQRLLIVASKDSSTNRLSAQTCCRVDDRHVRDDYLQRPTE</sequence>
<evidence type="ECO:0000313" key="2">
    <source>
        <dbReference type="Proteomes" id="UP000571817"/>
    </source>
</evidence>
<dbReference type="Proteomes" id="UP000571817">
    <property type="component" value="Unassembled WGS sequence"/>
</dbReference>
<organism evidence="1 2">
    <name type="scientific">Allobranchiibius huperziae</name>
    <dbReference type="NCBI Taxonomy" id="1874116"/>
    <lineage>
        <taxon>Bacteria</taxon>
        <taxon>Bacillati</taxon>
        <taxon>Actinomycetota</taxon>
        <taxon>Actinomycetes</taxon>
        <taxon>Micrococcales</taxon>
        <taxon>Dermacoccaceae</taxon>
        <taxon>Allobranchiibius</taxon>
    </lineage>
</organism>